<evidence type="ECO:0000256" key="10">
    <source>
        <dbReference type="ARBA" id="ARBA00023235"/>
    </source>
</evidence>
<evidence type="ECO:0000256" key="3">
    <source>
        <dbReference type="ARBA" id="ARBA00022548"/>
    </source>
</evidence>
<evidence type="ECO:0000256" key="11">
    <source>
        <dbReference type="ARBA" id="ARBA00038856"/>
    </source>
</evidence>
<evidence type="ECO:0000256" key="4">
    <source>
        <dbReference type="ARBA" id="ARBA00022630"/>
    </source>
</evidence>
<dbReference type="AlphaFoldDB" id="A0A256FS89"/>
<keyword evidence="8" id="KW-1207">Sterol metabolism</keyword>
<reference evidence="17 18" key="1">
    <citation type="submission" date="2017-07" db="EMBL/GenBank/DDBJ databases">
        <title>Phylogenetic study on the rhizospheric bacterium Ochrobactrum sp. A44.</title>
        <authorList>
            <person name="Krzyzanowska D.M."/>
            <person name="Ossowicki A."/>
            <person name="Rajewska M."/>
            <person name="Maciag T."/>
            <person name="Kaczynski Z."/>
            <person name="Czerwicka M."/>
            <person name="Jafra S."/>
        </authorList>
    </citation>
    <scope>NUCLEOTIDE SEQUENCE [LARGE SCALE GENOMIC DNA]</scope>
    <source>
        <strain evidence="17 18">DSM 7216</strain>
    </source>
</reference>
<dbReference type="PANTHER" id="PTHR47470:SF1">
    <property type="entry name" value="FAD-DEPENDENT OXIDOREDUCTASE 2 FAD BINDING DOMAIN-CONTAINING PROTEIN"/>
    <property type="match status" value="1"/>
</dbReference>
<keyword evidence="6" id="KW-0560">Oxidoreductase</keyword>
<keyword evidence="3" id="KW-0153">Cholesterol metabolism</keyword>
<evidence type="ECO:0000256" key="15">
    <source>
        <dbReference type="ARBA" id="ARBA00049778"/>
    </source>
</evidence>
<keyword evidence="4" id="KW-0285">Flavoprotein</keyword>
<dbReference type="GO" id="GO:0008203">
    <property type="term" value="P:cholesterol metabolic process"/>
    <property type="evidence" value="ECO:0007669"/>
    <property type="project" value="UniProtKB-KW"/>
</dbReference>
<dbReference type="SUPFAM" id="SSF51905">
    <property type="entry name" value="FAD/NAD(P)-binding domain"/>
    <property type="match status" value="1"/>
</dbReference>
<evidence type="ECO:0000256" key="9">
    <source>
        <dbReference type="ARBA" id="ARBA00023221"/>
    </source>
</evidence>
<evidence type="ECO:0000259" key="16">
    <source>
        <dbReference type="Pfam" id="PF05199"/>
    </source>
</evidence>
<comment type="pathway">
    <text evidence="12">Steroid metabolism; cholesterol degradation.</text>
</comment>
<comment type="similarity">
    <text evidence="2">Belongs to the GMC oxidoreductase family.</text>
</comment>
<evidence type="ECO:0000313" key="18">
    <source>
        <dbReference type="Proteomes" id="UP000215590"/>
    </source>
</evidence>
<gene>
    <name evidence="17" type="ORF">CEV31_4376</name>
</gene>
<dbReference type="EMBL" id="NNRJ01000033">
    <property type="protein sequence ID" value="OYR17576.1"/>
    <property type="molecule type" value="Genomic_DNA"/>
</dbReference>
<evidence type="ECO:0000256" key="5">
    <source>
        <dbReference type="ARBA" id="ARBA00022827"/>
    </source>
</evidence>
<dbReference type="Pfam" id="PF05199">
    <property type="entry name" value="GMC_oxred_C"/>
    <property type="match status" value="1"/>
</dbReference>
<evidence type="ECO:0000256" key="6">
    <source>
        <dbReference type="ARBA" id="ARBA00023002"/>
    </source>
</evidence>
<dbReference type="GO" id="GO:0004769">
    <property type="term" value="F:steroid Delta-isomerase activity"/>
    <property type="evidence" value="ECO:0007669"/>
    <property type="project" value="UniProtKB-EC"/>
</dbReference>
<keyword evidence="18" id="KW-1185">Reference proteome</keyword>
<keyword evidence="7" id="KW-0443">Lipid metabolism</keyword>
<evidence type="ECO:0000256" key="8">
    <source>
        <dbReference type="ARBA" id="ARBA00023166"/>
    </source>
</evidence>
<keyword evidence="9" id="KW-0753">Steroid metabolism</keyword>
<comment type="cofactor">
    <cofactor evidence="1">
        <name>FAD</name>
        <dbReference type="ChEBI" id="CHEBI:57692"/>
    </cofactor>
</comment>
<comment type="caution">
    <text evidence="17">The sequence shown here is derived from an EMBL/GenBank/DDBJ whole genome shotgun (WGS) entry which is preliminary data.</text>
</comment>
<evidence type="ECO:0000256" key="2">
    <source>
        <dbReference type="ARBA" id="ARBA00010790"/>
    </source>
</evidence>
<sequence length="537" mass="58828">MEVIFELDILGDLCQIIVKLPSLADDNLKNRLLTMSCDETETIVIGSGFGGSITASRLAEAGAKVTLFERGPWWDTIPTRSMGVTKRTPFPRGLSLITRSVRSIDHPLLPWGKTQFNCLGLFELYFSKGMEVVCSSGVGGGSHVYSAVHRRPASLDYWDGWTDDLSEETMAPHYQSFIERVGSTKPEPHNRPPYTAPVVYANDKNFEAAIPKVDVRVGFLLPEDPRQPRMVTTSIGVHRHEADYKSGDHGFLGSPSGAKSSMDIVYLASGMKCGLQVYDLCEVISIEHIAKTGKRFQLHYYDHKNQRRKSIRSENLFIGAGTFNTLRLLLESRDKYKGLTGMPNLGHRFSGNGDIRGYWDLNEKNIDFTLGLPSKGAVVIKGAPEPRIAIGRNSMPSVSAYPLPRFMRDRLKRGLVVSGMGADAGDGVALMRGNRFHIEFNPANSPVYDKIYSTMQEMARLSGRKIYASRRPSTVHPMGGACVGKAGEGGVIGSNGQVHGIPGLYVVDAAAFPSPTASPPTMSIGAWAENVASRFLK</sequence>
<dbReference type="Proteomes" id="UP000215590">
    <property type="component" value="Unassembled WGS sequence"/>
</dbReference>
<dbReference type="Pfam" id="PF13450">
    <property type="entry name" value="NAD_binding_8"/>
    <property type="match status" value="1"/>
</dbReference>
<evidence type="ECO:0000256" key="12">
    <source>
        <dbReference type="ARBA" id="ARBA00049645"/>
    </source>
</evidence>
<organism evidence="17 18">
    <name type="scientific">Brucella thiophenivorans</name>
    <dbReference type="NCBI Taxonomy" id="571255"/>
    <lineage>
        <taxon>Bacteria</taxon>
        <taxon>Pseudomonadati</taxon>
        <taxon>Pseudomonadota</taxon>
        <taxon>Alphaproteobacteria</taxon>
        <taxon>Hyphomicrobiales</taxon>
        <taxon>Brucellaceae</taxon>
        <taxon>Brucella/Ochrobactrum group</taxon>
        <taxon>Brucella</taxon>
    </lineage>
</organism>
<dbReference type="EC" id="5.3.3.1" evidence="11"/>
<name>A0A256FS89_9HYPH</name>
<dbReference type="PANTHER" id="PTHR47470">
    <property type="entry name" value="CHOLESTEROL OXIDASE"/>
    <property type="match status" value="1"/>
</dbReference>
<dbReference type="Gene3D" id="3.50.50.60">
    <property type="entry name" value="FAD/NAD(P)-binding domain"/>
    <property type="match status" value="1"/>
</dbReference>
<evidence type="ECO:0000256" key="13">
    <source>
        <dbReference type="ARBA" id="ARBA00049723"/>
    </source>
</evidence>
<evidence type="ECO:0000256" key="1">
    <source>
        <dbReference type="ARBA" id="ARBA00001974"/>
    </source>
</evidence>
<evidence type="ECO:0000256" key="7">
    <source>
        <dbReference type="ARBA" id="ARBA00023098"/>
    </source>
</evidence>
<dbReference type="Gene3D" id="3.30.410.10">
    <property type="entry name" value="Cholesterol Oxidase, domain 2"/>
    <property type="match status" value="1"/>
</dbReference>
<dbReference type="InterPro" id="IPR007867">
    <property type="entry name" value="GMC_OxRtase_C"/>
</dbReference>
<dbReference type="GO" id="GO:0016995">
    <property type="term" value="F:cholesterol oxidase activity"/>
    <property type="evidence" value="ECO:0007669"/>
    <property type="project" value="UniProtKB-EC"/>
</dbReference>
<accession>A0A256FS89</accession>
<dbReference type="EC" id="1.1.3.6" evidence="13"/>
<feature type="domain" description="Glucose-methanol-choline oxidoreductase C-terminal" evidence="16">
    <location>
        <begin position="465"/>
        <end position="527"/>
    </location>
</feature>
<keyword evidence="5" id="KW-0274">FAD</keyword>
<dbReference type="InterPro" id="IPR036188">
    <property type="entry name" value="FAD/NAD-bd_sf"/>
</dbReference>
<evidence type="ECO:0000313" key="17">
    <source>
        <dbReference type="EMBL" id="OYR17576.1"/>
    </source>
</evidence>
<protein>
    <recommendedName>
        <fullName evidence="14">Cholesterol oxidase</fullName>
        <ecNumber evidence="13">1.1.3.6</ecNumber>
        <ecNumber evidence="11">5.3.3.1</ecNumber>
    </recommendedName>
    <alternativeName>
        <fullName evidence="15">Cholesterol isomerase</fullName>
    </alternativeName>
</protein>
<proteinExistence type="inferred from homology"/>
<keyword evidence="10" id="KW-0413">Isomerase</keyword>
<dbReference type="InterPro" id="IPR052542">
    <property type="entry name" value="Cholesterol_Oxidase"/>
</dbReference>
<evidence type="ECO:0000256" key="14">
    <source>
        <dbReference type="ARBA" id="ARBA00049744"/>
    </source>
</evidence>